<reference evidence="1" key="1">
    <citation type="journal article" date="2023" name="Mol. Biol. Evol.">
        <title>Third-Generation Sequencing Reveals the Adaptive Role of the Epigenome in Three Deep-Sea Polychaetes.</title>
        <authorList>
            <person name="Perez M."/>
            <person name="Aroh O."/>
            <person name="Sun Y."/>
            <person name="Lan Y."/>
            <person name="Juniper S.K."/>
            <person name="Young C.R."/>
            <person name="Angers B."/>
            <person name="Qian P.Y."/>
        </authorList>
    </citation>
    <scope>NUCLEOTIDE SEQUENCE</scope>
    <source>
        <strain evidence="1">R07B-5</strain>
    </source>
</reference>
<name>A0AAD9L1C6_RIDPI</name>
<keyword evidence="2" id="KW-1185">Reference proteome</keyword>
<dbReference type="Proteomes" id="UP001209878">
    <property type="component" value="Unassembled WGS sequence"/>
</dbReference>
<evidence type="ECO:0000313" key="1">
    <source>
        <dbReference type="EMBL" id="KAK2180765.1"/>
    </source>
</evidence>
<evidence type="ECO:0000313" key="2">
    <source>
        <dbReference type="Proteomes" id="UP001209878"/>
    </source>
</evidence>
<proteinExistence type="predicted"/>
<organism evidence="1 2">
    <name type="scientific">Ridgeia piscesae</name>
    <name type="common">Tubeworm</name>
    <dbReference type="NCBI Taxonomy" id="27915"/>
    <lineage>
        <taxon>Eukaryota</taxon>
        <taxon>Metazoa</taxon>
        <taxon>Spiralia</taxon>
        <taxon>Lophotrochozoa</taxon>
        <taxon>Annelida</taxon>
        <taxon>Polychaeta</taxon>
        <taxon>Sedentaria</taxon>
        <taxon>Canalipalpata</taxon>
        <taxon>Sabellida</taxon>
        <taxon>Siboglinidae</taxon>
        <taxon>Ridgeia</taxon>
    </lineage>
</organism>
<dbReference type="EMBL" id="JAODUO010000427">
    <property type="protein sequence ID" value="KAK2180765.1"/>
    <property type="molecule type" value="Genomic_DNA"/>
</dbReference>
<protein>
    <submittedName>
        <fullName evidence="1">Uncharacterized protein</fullName>
    </submittedName>
</protein>
<sequence>MGRLTNQRSARDSVGVAPSMSLFLQLPPLRKLTHGHCYLCGRCKVCFLSIAITLCQTLLTNIYCINQVILIRTATQLIQEESCTPLQRMELTVSIVLCQYH</sequence>
<comment type="caution">
    <text evidence="1">The sequence shown here is derived from an EMBL/GenBank/DDBJ whole genome shotgun (WGS) entry which is preliminary data.</text>
</comment>
<accession>A0AAD9L1C6</accession>
<dbReference type="AlphaFoldDB" id="A0AAD9L1C6"/>
<gene>
    <name evidence="1" type="ORF">NP493_428g01041</name>
</gene>